<organism evidence="4 5">
    <name type="scientific">Brachybacterium massiliense</name>
    <dbReference type="NCBI Taxonomy" id="1755098"/>
    <lineage>
        <taxon>Bacteria</taxon>
        <taxon>Bacillati</taxon>
        <taxon>Actinomycetota</taxon>
        <taxon>Actinomycetes</taxon>
        <taxon>Micrococcales</taxon>
        <taxon>Dermabacteraceae</taxon>
        <taxon>Brachybacterium</taxon>
    </lineage>
</organism>
<reference evidence="4" key="2">
    <citation type="submission" date="2021-09" db="EMBL/GenBank/DDBJ databases">
        <authorList>
            <person name="Gilroy R."/>
        </authorList>
    </citation>
    <scope>NUCLEOTIDE SEQUENCE</scope>
    <source>
        <strain evidence="4">ChiGjej5B5-22894</strain>
    </source>
</reference>
<evidence type="ECO:0000259" key="3">
    <source>
        <dbReference type="PROSITE" id="PS50203"/>
    </source>
</evidence>
<keyword evidence="2" id="KW-0645">Protease</keyword>
<feature type="active site" evidence="2">
    <location>
        <position position="317"/>
    </location>
</feature>
<dbReference type="Proteomes" id="UP000742460">
    <property type="component" value="Unassembled WGS sequence"/>
</dbReference>
<dbReference type="EMBL" id="DYUE01000029">
    <property type="protein sequence ID" value="HJG90270.1"/>
    <property type="molecule type" value="Genomic_DNA"/>
</dbReference>
<dbReference type="Pfam" id="PF00648">
    <property type="entry name" value="Peptidase_C2"/>
    <property type="match status" value="1"/>
</dbReference>
<reference evidence="4" key="1">
    <citation type="journal article" date="2021" name="PeerJ">
        <title>Extensive microbial diversity within the chicken gut microbiome revealed by metagenomics and culture.</title>
        <authorList>
            <person name="Gilroy R."/>
            <person name="Ravi A."/>
            <person name="Getino M."/>
            <person name="Pursley I."/>
            <person name="Horton D.L."/>
            <person name="Alikhan N.F."/>
            <person name="Baker D."/>
            <person name="Gharbi K."/>
            <person name="Hall N."/>
            <person name="Watson M."/>
            <person name="Adriaenssens E.M."/>
            <person name="Foster-Nyarko E."/>
            <person name="Jarju S."/>
            <person name="Secka A."/>
            <person name="Antonio M."/>
            <person name="Oren A."/>
            <person name="Chaudhuri R.R."/>
            <person name="La Ragione R."/>
            <person name="Hildebrand F."/>
            <person name="Pallen M.J."/>
        </authorList>
    </citation>
    <scope>NUCLEOTIDE SEQUENCE</scope>
    <source>
        <strain evidence="4">ChiGjej5B5-22894</strain>
    </source>
</reference>
<protein>
    <recommendedName>
        <fullName evidence="3">Calpain catalytic domain-containing protein</fullName>
    </recommendedName>
</protein>
<keyword evidence="2" id="KW-0378">Hydrolase</keyword>
<feature type="active site" evidence="2">
    <location>
        <position position="295"/>
    </location>
</feature>
<evidence type="ECO:0000313" key="5">
    <source>
        <dbReference type="Proteomes" id="UP000742460"/>
    </source>
</evidence>
<evidence type="ECO:0000256" key="1">
    <source>
        <dbReference type="ARBA" id="ARBA00007623"/>
    </source>
</evidence>
<accession>A0A921MTI0</accession>
<dbReference type="InterPro" id="IPR000169">
    <property type="entry name" value="Pept_cys_AS"/>
</dbReference>
<proteinExistence type="inferred from homology"/>
<sequence length="349" mass="37762">MQDIAERLLAAVHGVHWTGPDFDRFAVEALRSTALITAAGAALTDRAAELHLHAEEQDGASTPDSGAGESTIAEISPKTFAQLLQRMAEGDGASAEALRLLFGAEGKSTSEDLGGYLDPEQIDSRSIDLDDIEQFSAAEDLSQGRIGNCWFLASLAAVAEQNPEVIQEHIRLVEGDTPESDYWEVDLWDGSEWVTHEVTQDEIVRDGVRDTDGDITWMTIYERAAVEHMGGEYGDVERNFAGKGFDIVAGDNGSMSLSLSLDSIESKLDEGQSVVTSTPPAIPLIGPADDVVPGHVYVVDEVIRPTDGSEPRIRLINPWGDPHASKPAVLELTQSEYQRSFVSHNSLAH</sequence>
<dbReference type="GO" id="GO:0006508">
    <property type="term" value="P:proteolysis"/>
    <property type="evidence" value="ECO:0007669"/>
    <property type="project" value="UniProtKB-KW"/>
</dbReference>
<dbReference type="AlphaFoldDB" id="A0A921MTI0"/>
<comment type="caution">
    <text evidence="4">The sequence shown here is derived from an EMBL/GenBank/DDBJ whole genome shotgun (WGS) entry which is preliminary data.</text>
</comment>
<feature type="active site" evidence="2">
    <location>
        <position position="149"/>
    </location>
</feature>
<dbReference type="PROSITE" id="PS00139">
    <property type="entry name" value="THIOL_PROTEASE_CYS"/>
    <property type="match status" value="1"/>
</dbReference>
<dbReference type="InterPro" id="IPR001300">
    <property type="entry name" value="Peptidase_C2_calpain_cat"/>
</dbReference>
<gene>
    <name evidence="4" type="ORF">K8V81_00955</name>
</gene>
<dbReference type="SUPFAM" id="SSF54001">
    <property type="entry name" value="Cysteine proteinases"/>
    <property type="match status" value="1"/>
</dbReference>
<feature type="domain" description="Calpain catalytic" evidence="3">
    <location>
        <begin position="116"/>
        <end position="321"/>
    </location>
</feature>
<dbReference type="PROSITE" id="PS50203">
    <property type="entry name" value="CALPAIN_CAT"/>
    <property type="match status" value="1"/>
</dbReference>
<comment type="similarity">
    <text evidence="1">Belongs to the peptidase C2 family.</text>
</comment>
<dbReference type="InterPro" id="IPR038765">
    <property type="entry name" value="Papain-like_cys_pep_sf"/>
</dbReference>
<name>A0A921MTI0_9MICO</name>
<keyword evidence="2" id="KW-0788">Thiol protease</keyword>
<evidence type="ECO:0000313" key="4">
    <source>
        <dbReference type="EMBL" id="HJG90270.1"/>
    </source>
</evidence>
<evidence type="ECO:0000256" key="2">
    <source>
        <dbReference type="PROSITE-ProRule" id="PRU00239"/>
    </source>
</evidence>
<dbReference type="GO" id="GO:0004198">
    <property type="term" value="F:calcium-dependent cysteine-type endopeptidase activity"/>
    <property type="evidence" value="ECO:0007669"/>
    <property type="project" value="InterPro"/>
</dbReference>